<organism evidence="2 3">
    <name type="scientific">Letharia lupina</name>
    <dbReference type="NCBI Taxonomy" id="560253"/>
    <lineage>
        <taxon>Eukaryota</taxon>
        <taxon>Fungi</taxon>
        <taxon>Dikarya</taxon>
        <taxon>Ascomycota</taxon>
        <taxon>Pezizomycotina</taxon>
        <taxon>Lecanoromycetes</taxon>
        <taxon>OSLEUM clade</taxon>
        <taxon>Lecanoromycetidae</taxon>
        <taxon>Lecanorales</taxon>
        <taxon>Lecanorineae</taxon>
        <taxon>Parmeliaceae</taxon>
        <taxon>Letharia</taxon>
    </lineage>
</organism>
<feature type="compositionally biased region" description="Basic and acidic residues" evidence="1">
    <location>
        <begin position="28"/>
        <end position="41"/>
    </location>
</feature>
<keyword evidence="3" id="KW-1185">Reference proteome</keyword>
<evidence type="ECO:0000256" key="1">
    <source>
        <dbReference type="SAM" id="MobiDB-lite"/>
    </source>
</evidence>
<proteinExistence type="predicted"/>
<dbReference type="AlphaFoldDB" id="A0A8H6FB25"/>
<sequence>MILLSMRSQDPSPSRQSNDSYNPSLPARRRDTSPHTSEIRKQVAGAMLSVMPSTRPAAPKRPKLSLQTSTLSSPAAQRSAAVTSLSASTESPTNRNTFANILDALPPTPTSAIQPQVHFPSSSTTSSAFPGISPFHNDAPYILPIGTHSILRNSPLPRRHVSAASTRAPRRMFPPVKRVAFQERLVEFMPTPVIEGLSDSEVETSSTEDDHKRRREVIEAEDGHSTPIHGRRKRRDWVWRPVEDDALTSHDLVSVGNDAGAPPVQVQVDVINVQPGSGTGKDDVAVRQSSTRESSTRERGSTN</sequence>
<feature type="compositionally biased region" description="Polar residues" evidence="1">
    <location>
        <begin position="65"/>
        <end position="95"/>
    </location>
</feature>
<accession>A0A8H6FB25</accession>
<dbReference type="Proteomes" id="UP000593566">
    <property type="component" value="Unassembled WGS sequence"/>
</dbReference>
<dbReference type="EMBL" id="JACCJB010000014">
    <property type="protein sequence ID" value="KAF6221328.1"/>
    <property type="molecule type" value="Genomic_DNA"/>
</dbReference>
<dbReference type="GeneID" id="59330597"/>
<reference evidence="2 3" key="1">
    <citation type="journal article" date="2020" name="Genomics">
        <title>Complete, high-quality genomes from long-read metagenomic sequencing of two wolf lichen thalli reveals enigmatic genome architecture.</title>
        <authorList>
            <person name="McKenzie S.K."/>
            <person name="Walston R.F."/>
            <person name="Allen J.L."/>
        </authorList>
    </citation>
    <scope>NUCLEOTIDE SEQUENCE [LARGE SCALE GENOMIC DNA]</scope>
    <source>
        <strain evidence="2">WasteWater1</strain>
    </source>
</reference>
<name>A0A8H6FB25_9LECA</name>
<dbReference type="RefSeq" id="XP_037150763.1">
    <property type="nucleotide sequence ID" value="XM_037293110.1"/>
</dbReference>
<gene>
    <name evidence="2" type="ORF">HO133_002183</name>
</gene>
<protein>
    <submittedName>
        <fullName evidence="2">Uncharacterized protein</fullName>
    </submittedName>
</protein>
<feature type="compositionally biased region" description="Polar residues" evidence="1">
    <location>
        <begin position="1"/>
        <end position="23"/>
    </location>
</feature>
<feature type="region of interest" description="Disordered" evidence="1">
    <location>
        <begin position="197"/>
        <end position="234"/>
    </location>
</feature>
<comment type="caution">
    <text evidence="2">The sequence shown here is derived from an EMBL/GenBank/DDBJ whole genome shotgun (WGS) entry which is preliminary data.</text>
</comment>
<feature type="region of interest" description="Disordered" evidence="1">
    <location>
        <begin position="272"/>
        <end position="303"/>
    </location>
</feature>
<evidence type="ECO:0000313" key="3">
    <source>
        <dbReference type="Proteomes" id="UP000593566"/>
    </source>
</evidence>
<feature type="compositionally biased region" description="Basic and acidic residues" evidence="1">
    <location>
        <begin position="294"/>
        <end position="303"/>
    </location>
</feature>
<feature type="compositionally biased region" description="Basic and acidic residues" evidence="1">
    <location>
        <begin position="208"/>
        <end position="224"/>
    </location>
</feature>
<evidence type="ECO:0000313" key="2">
    <source>
        <dbReference type="EMBL" id="KAF6221328.1"/>
    </source>
</evidence>
<feature type="region of interest" description="Disordered" evidence="1">
    <location>
        <begin position="1"/>
        <end position="95"/>
    </location>
</feature>